<dbReference type="InterPro" id="IPR002491">
    <property type="entry name" value="ABC_transptr_periplasmic_BD"/>
</dbReference>
<protein>
    <recommendedName>
        <fullName evidence="2">Fe/B12 periplasmic-binding domain-containing protein</fullName>
    </recommendedName>
</protein>
<dbReference type="PROSITE" id="PS50983">
    <property type="entry name" value="FE_B12_PBP"/>
    <property type="match status" value="1"/>
</dbReference>
<proteinExistence type="predicted"/>
<dbReference type="AlphaFoldDB" id="A0A098LM56"/>
<gene>
    <name evidence="3" type="ORF">MYP_4647</name>
</gene>
<reference evidence="3 4" key="1">
    <citation type="submission" date="2014-09" db="EMBL/GenBank/DDBJ databases">
        <title>Sporocytophaga myxococcoides PG-01 genome sequencing.</title>
        <authorList>
            <person name="Liu L."/>
            <person name="Gao P.J."/>
            <person name="Chen G.J."/>
            <person name="Wang L.S."/>
        </authorList>
    </citation>
    <scope>NUCLEOTIDE SEQUENCE [LARGE SCALE GENOMIC DNA]</scope>
    <source>
        <strain evidence="3 4">PG-01</strain>
    </source>
</reference>
<accession>A0A098LM56</accession>
<name>A0A098LM56_9BACT</name>
<comment type="caution">
    <text evidence="3">The sequence shown here is derived from an EMBL/GenBank/DDBJ whole genome shotgun (WGS) entry which is preliminary data.</text>
</comment>
<dbReference type="InterPro" id="IPR050902">
    <property type="entry name" value="ABC_Transporter_SBP"/>
</dbReference>
<dbReference type="Gene3D" id="3.40.50.1980">
    <property type="entry name" value="Nitrogenase molybdenum iron protein domain"/>
    <property type="match status" value="2"/>
</dbReference>
<feature type="domain" description="Fe/B12 periplasmic-binding" evidence="2">
    <location>
        <begin position="43"/>
        <end position="289"/>
    </location>
</feature>
<dbReference type="NCBIfam" id="NF038402">
    <property type="entry name" value="TroA_like"/>
    <property type="match status" value="1"/>
</dbReference>
<evidence type="ECO:0000313" key="3">
    <source>
        <dbReference type="EMBL" id="GAL87417.1"/>
    </source>
</evidence>
<keyword evidence="4" id="KW-1185">Reference proteome</keyword>
<dbReference type="Proteomes" id="UP000030185">
    <property type="component" value="Unassembled WGS sequence"/>
</dbReference>
<dbReference type="PANTHER" id="PTHR30535:SF34">
    <property type="entry name" value="MOLYBDATE-BINDING PROTEIN MOLA"/>
    <property type="match status" value="1"/>
</dbReference>
<dbReference type="Pfam" id="PF01497">
    <property type="entry name" value="Peripla_BP_2"/>
    <property type="match status" value="1"/>
</dbReference>
<sequence length="289" mass="32785">MLLMIFTLSVLSGCKTHRDREVNSNKFLNASGSELHLPEKVNRVLGLCPSSTEILASICPEKLVGRTQNCNFPLFIEKLPVVNNYPLDLEGVMKLRPDLVFTLEGINSEDDIKRIEALGIPVYVQNFKTVDEVLQGIRNVGKICGTQVKANLLVDSLVKIKDSLLNQNVAQKPSAINIIWNSPIYVHGYHSIMTDKLRIAGINNIIDSSFKKTSPEVSREYLLAKNPDFMFCGFKDYEKDFFSLYPELRRMNCYRNKAIFKITEDLQSRPGPRILEAVMELKSISKNDR</sequence>
<dbReference type="EMBL" id="BBLT01000013">
    <property type="protein sequence ID" value="GAL87417.1"/>
    <property type="molecule type" value="Genomic_DNA"/>
</dbReference>
<evidence type="ECO:0000313" key="4">
    <source>
        <dbReference type="Proteomes" id="UP000030185"/>
    </source>
</evidence>
<dbReference type="InterPro" id="IPR054828">
    <property type="entry name" value="Vit_B12_bind_prot"/>
</dbReference>
<keyword evidence="1" id="KW-0732">Signal</keyword>
<dbReference type="STRING" id="153721.MYP_4647"/>
<dbReference type="SUPFAM" id="SSF53807">
    <property type="entry name" value="Helical backbone' metal receptor"/>
    <property type="match status" value="1"/>
</dbReference>
<dbReference type="PANTHER" id="PTHR30535">
    <property type="entry name" value="VITAMIN B12-BINDING PROTEIN"/>
    <property type="match status" value="1"/>
</dbReference>
<organism evidence="3 4">
    <name type="scientific">Sporocytophaga myxococcoides</name>
    <dbReference type="NCBI Taxonomy" id="153721"/>
    <lineage>
        <taxon>Bacteria</taxon>
        <taxon>Pseudomonadati</taxon>
        <taxon>Bacteroidota</taxon>
        <taxon>Cytophagia</taxon>
        <taxon>Cytophagales</taxon>
        <taxon>Cytophagaceae</taxon>
        <taxon>Sporocytophaga</taxon>
    </lineage>
</organism>
<evidence type="ECO:0000259" key="2">
    <source>
        <dbReference type="PROSITE" id="PS50983"/>
    </source>
</evidence>
<dbReference type="eggNOG" id="COG0614">
    <property type="taxonomic scope" value="Bacteria"/>
</dbReference>
<evidence type="ECO:0000256" key="1">
    <source>
        <dbReference type="ARBA" id="ARBA00022729"/>
    </source>
</evidence>